<organism evidence="9 10">
    <name type="scientific">Lecanosticta acicola</name>
    <dbReference type="NCBI Taxonomy" id="111012"/>
    <lineage>
        <taxon>Eukaryota</taxon>
        <taxon>Fungi</taxon>
        <taxon>Dikarya</taxon>
        <taxon>Ascomycota</taxon>
        <taxon>Pezizomycotina</taxon>
        <taxon>Dothideomycetes</taxon>
        <taxon>Dothideomycetidae</taxon>
        <taxon>Mycosphaerellales</taxon>
        <taxon>Mycosphaerellaceae</taxon>
        <taxon>Lecanosticta</taxon>
    </lineage>
</organism>
<comment type="subcellular location">
    <subcellularLocation>
        <location evidence="1">Membrane</location>
        <topology evidence="1">Multi-pass membrane protein</topology>
    </subcellularLocation>
</comment>
<feature type="transmembrane region" description="Helical" evidence="7">
    <location>
        <begin position="197"/>
        <end position="220"/>
    </location>
</feature>
<dbReference type="Proteomes" id="UP001296104">
    <property type="component" value="Unassembled WGS sequence"/>
</dbReference>
<dbReference type="PANTHER" id="PTHR33048">
    <property type="entry name" value="PTH11-LIKE INTEGRAL MEMBRANE PROTEIN (AFU_ORTHOLOGUE AFUA_5G11245)"/>
    <property type="match status" value="1"/>
</dbReference>
<dbReference type="PANTHER" id="PTHR33048:SF129">
    <property type="entry name" value="INTEGRAL MEMBRANE PROTEIN-RELATED"/>
    <property type="match status" value="1"/>
</dbReference>
<dbReference type="Pfam" id="PF20684">
    <property type="entry name" value="Fung_rhodopsin"/>
    <property type="match status" value="1"/>
</dbReference>
<feature type="transmembrane region" description="Helical" evidence="7">
    <location>
        <begin position="64"/>
        <end position="84"/>
    </location>
</feature>
<reference evidence="9" key="1">
    <citation type="submission" date="2023-11" db="EMBL/GenBank/DDBJ databases">
        <authorList>
            <person name="Alioto T."/>
            <person name="Alioto T."/>
            <person name="Gomez Garrido J."/>
        </authorList>
    </citation>
    <scope>NUCLEOTIDE SEQUENCE</scope>
</reference>
<keyword evidence="10" id="KW-1185">Reference proteome</keyword>
<accession>A0AAI8Z617</accession>
<evidence type="ECO:0000313" key="10">
    <source>
        <dbReference type="Proteomes" id="UP001296104"/>
    </source>
</evidence>
<keyword evidence="3 7" id="KW-1133">Transmembrane helix</keyword>
<feature type="transmembrane region" description="Helical" evidence="7">
    <location>
        <begin position="232"/>
        <end position="254"/>
    </location>
</feature>
<evidence type="ECO:0000256" key="4">
    <source>
        <dbReference type="ARBA" id="ARBA00023136"/>
    </source>
</evidence>
<feature type="transmembrane region" description="Helical" evidence="7">
    <location>
        <begin position="29"/>
        <end position="52"/>
    </location>
</feature>
<proteinExistence type="inferred from homology"/>
<feature type="transmembrane region" description="Helical" evidence="7">
    <location>
        <begin position="144"/>
        <end position="177"/>
    </location>
</feature>
<evidence type="ECO:0000256" key="3">
    <source>
        <dbReference type="ARBA" id="ARBA00022989"/>
    </source>
</evidence>
<feature type="domain" description="Rhodopsin" evidence="8">
    <location>
        <begin position="49"/>
        <end position="296"/>
    </location>
</feature>
<keyword evidence="4 7" id="KW-0472">Membrane</keyword>
<sequence>MPGNLHAVPPADVLTSWPKANYVDPVTRAWMPAFSMTWQCVSTVLVAGRFYLRARNQAGSFGLDDLFIFLGWLFSIAFTASAWIGSEHFDLDRHTWDVPPPSYVGAALTGWIAQVMFIFSTVPTKLSVLLFYRRIIKGTLDRRWLYAIRVALAVTGGYGLAVLLAYCLMCTPLDAYWKSYNFSWKHEYHCINGNALTITSGFCSVLSDLYAVALPWVILRHYDLSAPRRQKIALNCIFSLGLLVTGAGIGRTYYLWAINHTYDTSWAGFNVFTWSLIECQLALICACAPSLRAFFRHYLRDSLKRTLGSFGSSVSHHPESPDADDDDTTKVCSTSSDTMVREGGRRGGAGEGEVDGDVDVEKGVLHRTGSLERVGSGGNDSSRSRNVTTTTPQEYEMYAVERLTRQVNRATSCRVFRAVEVEIPPPTHQQQQQQQQQQRASTFF</sequence>
<name>A0AAI8Z617_9PEZI</name>
<dbReference type="InterPro" id="IPR052337">
    <property type="entry name" value="SAT4-like"/>
</dbReference>
<evidence type="ECO:0000256" key="1">
    <source>
        <dbReference type="ARBA" id="ARBA00004141"/>
    </source>
</evidence>
<evidence type="ECO:0000256" key="2">
    <source>
        <dbReference type="ARBA" id="ARBA00022692"/>
    </source>
</evidence>
<evidence type="ECO:0000256" key="7">
    <source>
        <dbReference type="SAM" id="Phobius"/>
    </source>
</evidence>
<dbReference type="GO" id="GO:0016020">
    <property type="term" value="C:membrane"/>
    <property type="evidence" value="ECO:0007669"/>
    <property type="project" value="UniProtKB-SubCell"/>
</dbReference>
<feature type="transmembrane region" description="Helical" evidence="7">
    <location>
        <begin position="104"/>
        <end position="132"/>
    </location>
</feature>
<dbReference type="InterPro" id="IPR049326">
    <property type="entry name" value="Rhodopsin_dom_fungi"/>
</dbReference>
<protein>
    <recommendedName>
        <fullName evidence="8">Rhodopsin domain-containing protein</fullName>
    </recommendedName>
</protein>
<dbReference type="EMBL" id="CAVMBE010000079">
    <property type="protein sequence ID" value="CAK4033164.1"/>
    <property type="molecule type" value="Genomic_DNA"/>
</dbReference>
<evidence type="ECO:0000259" key="8">
    <source>
        <dbReference type="Pfam" id="PF20684"/>
    </source>
</evidence>
<feature type="region of interest" description="Disordered" evidence="6">
    <location>
        <begin position="424"/>
        <end position="444"/>
    </location>
</feature>
<gene>
    <name evidence="9" type="ORF">LECACI_7A008322</name>
</gene>
<evidence type="ECO:0000256" key="5">
    <source>
        <dbReference type="ARBA" id="ARBA00038359"/>
    </source>
</evidence>
<comment type="caution">
    <text evidence="9">The sequence shown here is derived from an EMBL/GenBank/DDBJ whole genome shotgun (WGS) entry which is preliminary data.</text>
</comment>
<dbReference type="AlphaFoldDB" id="A0AAI8Z617"/>
<evidence type="ECO:0000256" key="6">
    <source>
        <dbReference type="SAM" id="MobiDB-lite"/>
    </source>
</evidence>
<comment type="similarity">
    <text evidence="5">Belongs to the SAT4 family.</text>
</comment>
<feature type="region of interest" description="Disordered" evidence="6">
    <location>
        <begin position="369"/>
        <end position="390"/>
    </location>
</feature>
<evidence type="ECO:0000313" key="9">
    <source>
        <dbReference type="EMBL" id="CAK4033164.1"/>
    </source>
</evidence>
<feature type="compositionally biased region" description="Low complexity" evidence="6">
    <location>
        <begin position="429"/>
        <end position="438"/>
    </location>
</feature>
<keyword evidence="2 7" id="KW-0812">Transmembrane</keyword>
<feature type="region of interest" description="Disordered" evidence="6">
    <location>
        <begin position="310"/>
        <end position="356"/>
    </location>
</feature>
<feature type="transmembrane region" description="Helical" evidence="7">
    <location>
        <begin position="274"/>
        <end position="295"/>
    </location>
</feature>